<dbReference type="EMBL" id="CAAALY010067121">
    <property type="protein sequence ID" value="VEL24321.1"/>
    <property type="molecule type" value="Genomic_DNA"/>
</dbReference>
<reference evidence="2" key="1">
    <citation type="submission" date="2018-11" db="EMBL/GenBank/DDBJ databases">
        <authorList>
            <consortium name="Pathogen Informatics"/>
        </authorList>
    </citation>
    <scope>NUCLEOTIDE SEQUENCE</scope>
</reference>
<dbReference type="Proteomes" id="UP000784294">
    <property type="component" value="Unassembled WGS sequence"/>
</dbReference>
<evidence type="ECO:0000313" key="3">
    <source>
        <dbReference type="Proteomes" id="UP000784294"/>
    </source>
</evidence>
<accession>A0A3S5CNV9</accession>
<feature type="region of interest" description="Disordered" evidence="1">
    <location>
        <begin position="24"/>
        <end position="96"/>
    </location>
</feature>
<evidence type="ECO:0000313" key="2">
    <source>
        <dbReference type="EMBL" id="VEL24321.1"/>
    </source>
</evidence>
<feature type="non-terminal residue" evidence="2">
    <location>
        <position position="1"/>
    </location>
</feature>
<name>A0A3S5CNV9_9PLAT</name>
<feature type="compositionally biased region" description="Low complexity" evidence="1">
    <location>
        <begin position="26"/>
        <end position="35"/>
    </location>
</feature>
<sequence>VCNTPVHSPKSLFDGSFSTFQSVGVPSTSSSPFPSRFLAPGSPDLDHKEPISESPNLSEPRWLHDQCFAEQNTSLNGGKKKEALRQKMDSELITPP</sequence>
<comment type="caution">
    <text evidence="2">The sequence shown here is derived from an EMBL/GenBank/DDBJ whole genome shotgun (WGS) entry which is preliminary data.</text>
</comment>
<protein>
    <submittedName>
        <fullName evidence="2">Uncharacterized protein</fullName>
    </submittedName>
</protein>
<feature type="non-terminal residue" evidence="2">
    <location>
        <position position="96"/>
    </location>
</feature>
<keyword evidence="3" id="KW-1185">Reference proteome</keyword>
<proteinExistence type="predicted"/>
<dbReference type="AlphaFoldDB" id="A0A3S5CNV9"/>
<organism evidence="2 3">
    <name type="scientific">Protopolystoma xenopodis</name>
    <dbReference type="NCBI Taxonomy" id="117903"/>
    <lineage>
        <taxon>Eukaryota</taxon>
        <taxon>Metazoa</taxon>
        <taxon>Spiralia</taxon>
        <taxon>Lophotrochozoa</taxon>
        <taxon>Platyhelminthes</taxon>
        <taxon>Monogenea</taxon>
        <taxon>Polyopisthocotylea</taxon>
        <taxon>Polystomatidea</taxon>
        <taxon>Polystomatidae</taxon>
        <taxon>Protopolystoma</taxon>
    </lineage>
</organism>
<evidence type="ECO:0000256" key="1">
    <source>
        <dbReference type="SAM" id="MobiDB-lite"/>
    </source>
</evidence>
<feature type="compositionally biased region" description="Basic and acidic residues" evidence="1">
    <location>
        <begin position="79"/>
        <end position="90"/>
    </location>
</feature>
<gene>
    <name evidence="2" type="ORF">PXEA_LOCUS17761</name>
</gene>